<evidence type="ECO:0000256" key="2">
    <source>
        <dbReference type="ARBA" id="ARBA00023774"/>
    </source>
</evidence>
<organism evidence="5 6">
    <name type="scientific">Camelina sativa</name>
    <name type="common">False flax</name>
    <name type="synonym">Myagrum sativum</name>
    <dbReference type="NCBI Taxonomy" id="90675"/>
    <lineage>
        <taxon>Eukaryota</taxon>
        <taxon>Viridiplantae</taxon>
        <taxon>Streptophyta</taxon>
        <taxon>Embryophyta</taxon>
        <taxon>Tracheophyta</taxon>
        <taxon>Spermatophyta</taxon>
        <taxon>Magnoliopsida</taxon>
        <taxon>eudicotyledons</taxon>
        <taxon>Gunneridae</taxon>
        <taxon>Pentapetalae</taxon>
        <taxon>rosids</taxon>
        <taxon>malvids</taxon>
        <taxon>Brassicales</taxon>
        <taxon>Brassicaceae</taxon>
        <taxon>Camelineae</taxon>
        <taxon>Camelina</taxon>
    </lineage>
</organism>
<sequence>MGCVCSKQLGGTRHEDISLLASQTFFSEAEVEILHEMFKKLTSCLSNDNLLTKEKFQYILIKDTKRRSLSAERIFGLFDMRNDGTIDFGEFVHSLNIFHPNSSHRDKAIFAFRLYDTRQTGFIEPEEVKEMIIDVLEESELMLSESIIDSIVAKVANVTLRFVCADLTFLVILLDLYYGTRKTFEEADWKKDGKIDLEEWETFVAAYPLTLKNMTIPFLKDIPRNFSTFFR</sequence>
<comment type="similarity">
    <text evidence="2 3">Belongs to the calcineurin regulatory subunit family.</text>
</comment>
<keyword evidence="5" id="KW-1185">Reference proteome</keyword>
<evidence type="ECO:0000259" key="4">
    <source>
        <dbReference type="PROSITE" id="PS50222"/>
    </source>
</evidence>
<dbReference type="Proteomes" id="UP000694864">
    <property type="component" value="Chromosome 8"/>
</dbReference>
<gene>
    <name evidence="6" type="primary">LOC104707961</name>
</gene>
<dbReference type="InterPro" id="IPR002048">
    <property type="entry name" value="EF_hand_dom"/>
</dbReference>
<evidence type="ECO:0000256" key="3">
    <source>
        <dbReference type="RuleBase" id="RU369080"/>
    </source>
</evidence>
<evidence type="ECO:0000313" key="5">
    <source>
        <dbReference type="Proteomes" id="UP000694864"/>
    </source>
</evidence>
<reference evidence="6" key="2">
    <citation type="submission" date="2025-08" db="UniProtKB">
        <authorList>
            <consortium name="RefSeq"/>
        </authorList>
    </citation>
    <scope>IDENTIFICATION</scope>
    <source>
        <tissue evidence="6">Leaf</tissue>
    </source>
</reference>
<name>A0ABM0T932_CAMSA</name>
<keyword evidence="3" id="KW-0472">Membrane</keyword>
<dbReference type="PROSITE" id="PS50222">
    <property type="entry name" value="EF_HAND_2"/>
    <property type="match status" value="3"/>
</dbReference>
<evidence type="ECO:0000313" key="6">
    <source>
        <dbReference type="RefSeq" id="XP_010422723.1"/>
    </source>
</evidence>
<feature type="domain" description="EF-hand" evidence="4">
    <location>
        <begin position="181"/>
        <end position="210"/>
    </location>
</feature>
<accession>A0ABM0T932</accession>
<dbReference type="PANTHER" id="PTHR23056">
    <property type="entry name" value="CALCINEURIN B"/>
    <property type="match status" value="1"/>
</dbReference>
<dbReference type="Pfam" id="PF13202">
    <property type="entry name" value="EF-hand_5"/>
    <property type="match status" value="1"/>
</dbReference>
<evidence type="ECO:0000256" key="1">
    <source>
        <dbReference type="ARBA" id="ARBA00022737"/>
    </source>
</evidence>
<protein>
    <recommendedName>
        <fullName evidence="3">Calcineurin B-like protein</fullName>
    </recommendedName>
</protein>
<dbReference type="GeneID" id="104707961"/>
<reference evidence="5" key="1">
    <citation type="journal article" date="2014" name="Nat. Commun.">
        <title>The emerging biofuel crop Camelina sativa retains a highly undifferentiated hexaploid genome structure.</title>
        <authorList>
            <person name="Kagale S."/>
            <person name="Koh C."/>
            <person name="Nixon J."/>
            <person name="Bollina V."/>
            <person name="Clarke W.E."/>
            <person name="Tuteja R."/>
            <person name="Spillane C."/>
            <person name="Robinson S.J."/>
            <person name="Links M.G."/>
            <person name="Clarke C."/>
            <person name="Higgins E.E."/>
            <person name="Huebert T."/>
            <person name="Sharpe A.G."/>
            <person name="Parkin I.A."/>
        </authorList>
    </citation>
    <scope>NUCLEOTIDE SEQUENCE [LARGE SCALE GENOMIC DNA]</scope>
    <source>
        <strain evidence="5">cv. DH55</strain>
    </source>
</reference>
<feature type="domain" description="EF-hand" evidence="4">
    <location>
        <begin position="103"/>
        <end position="138"/>
    </location>
</feature>
<dbReference type="InterPro" id="IPR011992">
    <property type="entry name" value="EF-hand-dom_pair"/>
</dbReference>
<proteinExistence type="inferred from homology"/>
<keyword evidence="1 3" id="KW-0677">Repeat</keyword>
<feature type="domain" description="EF-hand" evidence="4">
    <location>
        <begin position="66"/>
        <end position="101"/>
    </location>
</feature>
<keyword evidence="3" id="KW-0106">Calcium</keyword>
<dbReference type="PANTHER" id="PTHR23056:SF108">
    <property type="entry name" value="CALCINEURIN B-LIKE PROTEIN 5"/>
    <property type="match status" value="1"/>
</dbReference>
<dbReference type="SUPFAM" id="SSF47473">
    <property type="entry name" value="EF-hand"/>
    <property type="match status" value="1"/>
</dbReference>
<dbReference type="Gene3D" id="1.10.238.10">
    <property type="entry name" value="EF-hand"/>
    <property type="match status" value="1"/>
</dbReference>
<dbReference type="PRINTS" id="PR00450">
    <property type="entry name" value="RECOVERIN"/>
</dbReference>
<comment type="function">
    <text evidence="3">Acts as a calcium sensor. CBL proteins interact with CIPK serine-threonine protein kinases. Binding of a CBL protein to the regulatory NAF domain of a CIPK protein lead to the activation of the kinase in a calcium-dependent manner.</text>
</comment>
<comment type="subunit">
    <text evidence="3">Homodimer. Interacts with CIPK.</text>
</comment>
<keyword evidence="3" id="KW-0479">Metal-binding</keyword>
<dbReference type="InterPro" id="IPR045198">
    <property type="entry name" value="CNBL1-10"/>
</dbReference>
<dbReference type="RefSeq" id="XP_010422723.1">
    <property type="nucleotide sequence ID" value="XM_010424421.2"/>
</dbReference>
<dbReference type="SMART" id="SM00054">
    <property type="entry name" value="EFh"/>
    <property type="match status" value="3"/>
</dbReference>
<comment type="subcellular location">
    <subcellularLocation>
        <location evidence="3">Membrane</location>
    </subcellularLocation>
</comment>